<comment type="caution">
    <text evidence="1">The sequence shown here is derived from an EMBL/GenBank/DDBJ whole genome shotgun (WGS) entry which is preliminary data.</text>
</comment>
<dbReference type="RefSeq" id="WP_015220096.1">
    <property type="nucleotide sequence ID" value="NZ_WMIA01000007.1"/>
</dbReference>
<proteinExistence type="predicted"/>
<reference evidence="1 2" key="1">
    <citation type="submission" date="2019-11" db="EMBL/GenBank/DDBJ databases">
        <title>Isolation of a new High Light Tolerant Cyanobacteria.</title>
        <authorList>
            <person name="Dobson Z."/>
            <person name="Vaughn N."/>
            <person name="Vaughn M."/>
            <person name="Fromme P."/>
            <person name="Mazor Y."/>
        </authorList>
    </citation>
    <scope>NUCLEOTIDE SEQUENCE [LARGE SCALE GENOMIC DNA]</scope>
    <source>
        <strain evidence="1 2">0216</strain>
    </source>
</reference>
<accession>A0A844GQI6</accession>
<sequence>MSKAIYELVNELPQNNITTLALKSLDKFIPGQWENITNFEEMIRQVTGENDEEMIQKIGDRAVWLFNDKTQGYQNALWLYQTVDKTDYALGAAALANKVGEKIKLLGFLNRLTPNNEKAQAIDLAIKLVVEVVAFCQINGLPGDSISDFVKALGEYEKEALIRMGGLVCFDGLIPFGGDFILQIESTLNNLSGKELSNNSSFSQVSRLIPGDNPAGQLQFIHDSFSAVKGWMTGFVANHSLTRDKLLSSLHNFIEFSEDQFDYVAAFLDMSTNYFEHTGTQSIAKSLISRAMFEV</sequence>
<organism evidence="1 2">
    <name type="scientific">Cyanobacterium aponinum 0216</name>
    <dbReference type="NCBI Taxonomy" id="2676140"/>
    <lineage>
        <taxon>Bacteria</taxon>
        <taxon>Bacillati</taxon>
        <taxon>Cyanobacteriota</taxon>
        <taxon>Cyanophyceae</taxon>
        <taxon>Oscillatoriophycideae</taxon>
        <taxon>Chroococcales</taxon>
        <taxon>Geminocystaceae</taxon>
        <taxon>Cyanobacterium</taxon>
    </lineage>
</organism>
<evidence type="ECO:0000313" key="1">
    <source>
        <dbReference type="EMBL" id="MTF38747.1"/>
    </source>
</evidence>
<protein>
    <submittedName>
        <fullName evidence="1">Uncharacterized protein</fullName>
    </submittedName>
</protein>
<dbReference type="AlphaFoldDB" id="A0A844GQI6"/>
<dbReference type="EMBL" id="WMIA01000007">
    <property type="protein sequence ID" value="MTF38747.1"/>
    <property type="molecule type" value="Genomic_DNA"/>
</dbReference>
<gene>
    <name evidence="1" type="ORF">GGC33_07380</name>
</gene>
<name>A0A844GQI6_9CHRO</name>
<evidence type="ECO:0000313" key="2">
    <source>
        <dbReference type="Proteomes" id="UP000437131"/>
    </source>
</evidence>
<dbReference type="Proteomes" id="UP000437131">
    <property type="component" value="Unassembled WGS sequence"/>
</dbReference>